<feature type="region of interest" description="Disordered" evidence="1">
    <location>
        <begin position="355"/>
        <end position="391"/>
    </location>
</feature>
<evidence type="ECO:0000313" key="3">
    <source>
        <dbReference type="Proteomes" id="UP000626109"/>
    </source>
</evidence>
<dbReference type="EMBL" id="CAJNNW010027043">
    <property type="protein sequence ID" value="CAE8689247.1"/>
    <property type="molecule type" value="Genomic_DNA"/>
</dbReference>
<protein>
    <submittedName>
        <fullName evidence="2">Uncharacterized protein</fullName>
    </submittedName>
</protein>
<dbReference type="Proteomes" id="UP000626109">
    <property type="component" value="Unassembled WGS sequence"/>
</dbReference>
<dbReference type="AlphaFoldDB" id="A0A813K0J9"/>
<reference evidence="2" key="1">
    <citation type="submission" date="2021-02" db="EMBL/GenBank/DDBJ databases">
        <authorList>
            <person name="Dougan E. K."/>
            <person name="Rhodes N."/>
            <person name="Thang M."/>
            <person name="Chan C."/>
        </authorList>
    </citation>
    <scope>NUCLEOTIDE SEQUENCE</scope>
</reference>
<comment type="caution">
    <text evidence="2">The sequence shown here is derived from an EMBL/GenBank/DDBJ whole genome shotgun (WGS) entry which is preliminary data.</text>
</comment>
<name>A0A813K0J9_POLGL</name>
<evidence type="ECO:0000313" key="2">
    <source>
        <dbReference type="EMBL" id="CAE8689247.1"/>
    </source>
</evidence>
<gene>
    <name evidence="2" type="ORF">PGLA2088_LOCUS26383</name>
</gene>
<feature type="compositionally biased region" description="Basic and acidic residues" evidence="1">
    <location>
        <begin position="378"/>
        <end position="387"/>
    </location>
</feature>
<organism evidence="2 3">
    <name type="scientific">Polarella glacialis</name>
    <name type="common">Dinoflagellate</name>
    <dbReference type="NCBI Taxonomy" id="89957"/>
    <lineage>
        <taxon>Eukaryota</taxon>
        <taxon>Sar</taxon>
        <taxon>Alveolata</taxon>
        <taxon>Dinophyceae</taxon>
        <taxon>Suessiales</taxon>
        <taxon>Suessiaceae</taxon>
        <taxon>Polarella</taxon>
    </lineage>
</organism>
<sequence>MTRNTFKFRVPFDPVVNTRVETAGDHVPLEAIQPWYPELSRGHLGRLIGAMDNDVLVDTGSAGILDPMDQMAGPNFCDRITAEDMEVNLRQNRAAVARAATQLRATTDPSNRTTGRGHHLPSPRDHLAQHLTEVSTLHQGLPYPRHLKDNVMARLLNDSYISLMRRGTQVDLANLGQTSRFMQEAFGRHRGRRPHLRVKEVVKEYHQLHLTRLHAMPNWLMATKLWVSESIATGGMLQVVVSAWQAYTESWRATTVGIQDKWEATQYQEAIPTNIMPLEDLNTPTLIRTPGRPDRVTANWSLKQALGRRFSRWRIITPGLATMHRIMAQWRWLVSETQQAAYFVELAKISFEESERHREQGGGARNITGRFGTGSGVKRKEESHSRDIPAYGNSEFTNRLCIQHGRNGNRWGFGTPVRERRGVFHPDMFIDSGRWLFERFRRFQPMETLLSLDNCLDNTAVNEAIIDGLFQGETRTPCPTLRYAHTLPREASCYQDVSILSLPNWKKRVYRDGGILHCLAIDVKRSVDIEATGVLLTYRLPATERVLMETLSMIQAFDDHCPNIMTPITGFTGLLPPPTVFRTFLL</sequence>
<proteinExistence type="predicted"/>
<evidence type="ECO:0000256" key="1">
    <source>
        <dbReference type="SAM" id="MobiDB-lite"/>
    </source>
</evidence>
<accession>A0A813K0J9</accession>